<keyword evidence="3" id="KW-1185">Reference proteome</keyword>
<proteinExistence type="predicted"/>
<dbReference type="RefSeq" id="WP_255903214.1">
    <property type="nucleotide sequence ID" value="NZ_JAFMZO010000003.1"/>
</dbReference>
<name>A0ABW4ZLH5_9SPHI</name>
<sequence length="58" mass="6387">MSDEKLKHNHTGQTPSDKPSKKLINPPKKKGEKKLVSKGDFNTTAKDPNLGSRNTTGR</sequence>
<feature type="compositionally biased region" description="Polar residues" evidence="1">
    <location>
        <begin position="40"/>
        <end position="58"/>
    </location>
</feature>
<protein>
    <submittedName>
        <fullName evidence="2">Uncharacterized protein</fullName>
    </submittedName>
</protein>
<evidence type="ECO:0000313" key="2">
    <source>
        <dbReference type="EMBL" id="MFD2162636.1"/>
    </source>
</evidence>
<feature type="region of interest" description="Disordered" evidence="1">
    <location>
        <begin position="1"/>
        <end position="58"/>
    </location>
</feature>
<dbReference type="EMBL" id="JBHUHZ010000001">
    <property type="protein sequence ID" value="MFD2162636.1"/>
    <property type="molecule type" value="Genomic_DNA"/>
</dbReference>
<accession>A0ABW4ZLH5</accession>
<organism evidence="2 3">
    <name type="scientific">Paradesertivirga mongoliensis</name>
    <dbReference type="NCBI Taxonomy" id="2100740"/>
    <lineage>
        <taxon>Bacteria</taxon>
        <taxon>Pseudomonadati</taxon>
        <taxon>Bacteroidota</taxon>
        <taxon>Sphingobacteriia</taxon>
        <taxon>Sphingobacteriales</taxon>
        <taxon>Sphingobacteriaceae</taxon>
        <taxon>Paradesertivirga</taxon>
    </lineage>
</organism>
<gene>
    <name evidence="2" type="ORF">ACFSJU_09560</name>
</gene>
<comment type="caution">
    <text evidence="2">The sequence shown here is derived from an EMBL/GenBank/DDBJ whole genome shotgun (WGS) entry which is preliminary data.</text>
</comment>
<evidence type="ECO:0000256" key="1">
    <source>
        <dbReference type="SAM" id="MobiDB-lite"/>
    </source>
</evidence>
<dbReference type="Proteomes" id="UP001597387">
    <property type="component" value="Unassembled WGS sequence"/>
</dbReference>
<reference evidence="3" key="1">
    <citation type="journal article" date="2019" name="Int. J. Syst. Evol. Microbiol.">
        <title>The Global Catalogue of Microorganisms (GCM) 10K type strain sequencing project: providing services to taxonomists for standard genome sequencing and annotation.</title>
        <authorList>
            <consortium name="The Broad Institute Genomics Platform"/>
            <consortium name="The Broad Institute Genome Sequencing Center for Infectious Disease"/>
            <person name="Wu L."/>
            <person name="Ma J."/>
        </authorList>
    </citation>
    <scope>NUCLEOTIDE SEQUENCE [LARGE SCALE GENOMIC DNA]</scope>
    <source>
        <strain evidence="3">KCTC 42217</strain>
    </source>
</reference>
<evidence type="ECO:0000313" key="3">
    <source>
        <dbReference type="Proteomes" id="UP001597387"/>
    </source>
</evidence>